<evidence type="ECO:0000256" key="1">
    <source>
        <dbReference type="SAM" id="MobiDB-lite"/>
    </source>
</evidence>
<sequence>MIQLLRALLTKRRNRICPLERLPDKITLQIAAHLAPELCDLNALLRTDRLLHQLLTRRRCAQHPIAMALQERNAWKLKFGHPEIKEKATAELQNENDTLKTRIKEWRHLSNKVVRLRERIAGMLNTEKGELKVALVKKEAKIGELEPEVGRIGRALEARIPGPSQRKSQQEQDTRERAGELERLKETIKELQADATKRTRAEAAGLQADRTPVIA</sequence>
<evidence type="ECO:0000313" key="2">
    <source>
        <dbReference type="EMBL" id="KAL0631026.1"/>
    </source>
</evidence>
<reference evidence="2 3" key="1">
    <citation type="submission" date="2024-02" db="EMBL/GenBank/DDBJ databases">
        <title>Discinaceae phylogenomics.</title>
        <authorList>
            <person name="Dirks A.C."/>
            <person name="James T.Y."/>
        </authorList>
    </citation>
    <scope>NUCLEOTIDE SEQUENCE [LARGE SCALE GENOMIC DNA]</scope>
    <source>
        <strain evidence="2 3">ACD0624</strain>
    </source>
</reference>
<dbReference type="Proteomes" id="UP001447188">
    <property type="component" value="Unassembled WGS sequence"/>
</dbReference>
<name>A0ABR3G503_9PEZI</name>
<feature type="compositionally biased region" description="Basic and acidic residues" evidence="1">
    <location>
        <begin position="168"/>
        <end position="201"/>
    </location>
</feature>
<protein>
    <submittedName>
        <fullName evidence="2">Uncharacterized protein</fullName>
    </submittedName>
</protein>
<dbReference type="EMBL" id="JBBBZM010000315">
    <property type="protein sequence ID" value="KAL0631026.1"/>
    <property type="molecule type" value="Genomic_DNA"/>
</dbReference>
<feature type="region of interest" description="Disordered" evidence="1">
    <location>
        <begin position="158"/>
        <end position="215"/>
    </location>
</feature>
<comment type="caution">
    <text evidence="2">The sequence shown here is derived from an EMBL/GenBank/DDBJ whole genome shotgun (WGS) entry which is preliminary data.</text>
</comment>
<proteinExistence type="predicted"/>
<evidence type="ECO:0000313" key="3">
    <source>
        <dbReference type="Proteomes" id="UP001447188"/>
    </source>
</evidence>
<accession>A0ABR3G503</accession>
<gene>
    <name evidence="2" type="ORF">Q9L58_010128</name>
</gene>
<keyword evidence="3" id="KW-1185">Reference proteome</keyword>
<organism evidence="2 3">
    <name type="scientific">Discina gigas</name>
    <dbReference type="NCBI Taxonomy" id="1032678"/>
    <lineage>
        <taxon>Eukaryota</taxon>
        <taxon>Fungi</taxon>
        <taxon>Dikarya</taxon>
        <taxon>Ascomycota</taxon>
        <taxon>Pezizomycotina</taxon>
        <taxon>Pezizomycetes</taxon>
        <taxon>Pezizales</taxon>
        <taxon>Discinaceae</taxon>
        <taxon>Discina</taxon>
    </lineage>
</organism>